<reference evidence="3 4" key="1">
    <citation type="submission" date="2024-10" db="EMBL/GenBank/DDBJ databases">
        <authorList>
            <person name="Riesco R."/>
        </authorList>
    </citation>
    <scope>NUCLEOTIDE SEQUENCE [LARGE SCALE GENOMIC DNA]</scope>
    <source>
        <strain evidence="2 3">NCIMB 15448</strain>
        <strain evidence="1 4">NCIMB 15450</strain>
    </source>
</reference>
<comment type="caution">
    <text evidence="2">The sequence shown here is derived from an EMBL/GenBank/DDBJ whole genome shotgun (WGS) entry which is preliminary data.</text>
</comment>
<organism evidence="2 3">
    <name type="scientific">Antrihabitans spumae</name>
    <dbReference type="NCBI Taxonomy" id="3373370"/>
    <lineage>
        <taxon>Bacteria</taxon>
        <taxon>Bacillati</taxon>
        <taxon>Actinomycetota</taxon>
        <taxon>Actinomycetes</taxon>
        <taxon>Mycobacteriales</taxon>
        <taxon>Nocardiaceae</taxon>
        <taxon>Antrihabitans</taxon>
    </lineage>
</organism>
<sequence length="75" mass="8547">MDEQTRDHPVLTRQQFLAEYNFPDSTERKRRSSGNFAPHFSIGRRIYYRRKSVEAWIASRETGSNACSHSGGGAA</sequence>
<evidence type="ECO:0000313" key="1">
    <source>
        <dbReference type="EMBL" id="MFH5230278.1"/>
    </source>
</evidence>
<evidence type="ECO:0000313" key="2">
    <source>
        <dbReference type="EMBL" id="MFH5242068.1"/>
    </source>
</evidence>
<name>A0ABW7KHY2_9NOCA</name>
<keyword evidence="4" id="KW-1185">Reference proteome</keyword>
<evidence type="ECO:0000313" key="4">
    <source>
        <dbReference type="Proteomes" id="UP001609219"/>
    </source>
</evidence>
<evidence type="ECO:0000313" key="3">
    <source>
        <dbReference type="Proteomes" id="UP001609176"/>
    </source>
</evidence>
<accession>A0ABW7KHY2</accession>
<gene>
    <name evidence="2" type="ORF">ACHIPV_09230</name>
    <name evidence="1" type="ORF">ACHIRB_17080</name>
</gene>
<dbReference type="Proteomes" id="UP001609176">
    <property type="component" value="Unassembled WGS sequence"/>
</dbReference>
<dbReference type="EMBL" id="JBIMSP010000011">
    <property type="protein sequence ID" value="MFH5242068.1"/>
    <property type="molecule type" value="Genomic_DNA"/>
</dbReference>
<proteinExistence type="predicted"/>
<protein>
    <submittedName>
        <fullName evidence="2">Helix-turn-helix transcriptional regulator</fullName>
    </submittedName>
</protein>
<dbReference type="RefSeq" id="WP_395124149.1">
    <property type="nucleotide sequence ID" value="NZ_JBIMSN010000072.1"/>
</dbReference>
<dbReference type="Proteomes" id="UP001609219">
    <property type="component" value="Unassembled WGS sequence"/>
</dbReference>
<dbReference type="EMBL" id="JBIMSN010000072">
    <property type="protein sequence ID" value="MFH5230278.1"/>
    <property type="molecule type" value="Genomic_DNA"/>
</dbReference>